<evidence type="ECO:0000313" key="2">
    <source>
        <dbReference type="Proteomes" id="UP001305647"/>
    </source>
</evidence>
<reference evidence="1" key="2">
    <citation type="submission" date="2023-05" db="EMBL/GenBank/DDBJ databases">
        <authorList>
            <consortium name="Lawrence Berkeley National Laboratory"/>
            <person name="Steindorff A."/>
            <person name="Hensen N."/>
            <person name="Bonometti L."/>
            <person name="Westerberg I."/>
            <person name="Brannstrom I.O."/>
            <person name="Guillou S."/>
            <person name="Cros-Aarteil S."/>
            <person name="Calhoun S."/>
            <person name="Haridas S."/>
            <person name="Kuo A."/>
            <person name="Mondo S."/>
            <person name="Pangilinan J."/>
            <person name="Riley R."/>
            <person name="Labutti K."/>
            <person name="Andreopoulos B."/>
            <person name="Lipzen A."/>
            <person name="Chen C."/>
            <person name="Yanf M."/>
            <person name="Daum C."/>
            <person name="Ng V."/>
            <person name="Clum A."/>
            <person name="Ohm R."/>
            <person name="Martin F."/>
            <person name="Silar P."/>
            <person name="Natvig D."/>
            <person name="Lalanne C."/>
            <person name="Gautier V."/>
            <person name="Ament-Velasquez S.L."/>
            <person name="Kruys A."/>
            <person name="Hutchinson M.I."/>
            <person name="Powell A.J."/>
            <person name="Barry K."/>
            <person name="Miller A.N."/>
            <person name="Grigoriev I.V."/>
            <person name="Debuchy R."/>
            <person name="Gladieux P."/>
            <person name="Thoren M.H."/>
            <person name="Johannesson H."/>
        </authorList>
    </citation>
    <scope>NUCLEOTIDE SEQUENCE</scope>
    <source>
        <strain evidence="1">CBS 757.83</strain>
    </source>
</reference>
<evidence type="ECO:0000313" key="1">
    <source>
        <dbReference type="EMBL" id="KAK4098468.1"/>
    </source>
</evidence>
<protein>
    <submittedName>
        <fullName evidence="1">Uncharacterized protein</fullName>
    </submittedName>
</protein>
<reference evidence="1" key="1">
    <citation type="journal article" date="2023" name="Mol. Phylogenet. Evol.">
        <title>Genome-scale phylogeny and comparative genomics of the fungal order Sordariales.</title>
        <authorList>
            <person name="Hensen N."/>
            <person name="Bonometti L."/>
            <person name="Westerberg I."/>
            <person name="Brannstrom I.O."/>
            <person name="Guillou S."/>
            <person name="Cros-Aarteil S."/>
            <person name="Calhoun S."/>
            <person name="Haridas S."/>
            <person name="Kuo A."/>
            <person name="Mondo S."/>
            <person name="Pangilinan J."/>
            <person name="Riley R."/>
            <person name="LaButti K."/>
            <person name="Andreopoulos B."/>
            <person name="Lipzen A."/>
            <person name="Chen C."/>
            <person name="Yan M."/>
            <person name="Daum C."/>
            <person name="Ng V."/>
            <person name="Clum A."/>
            <person name="Steindorff A."/>
            <person name="Ohm R.A."/>
            <person name="Martin F."/>
            <person name="Silar P."/>
            <person name="Natvig D.O."/>
            <person name="Lalanne C."/>
            <person name="Gautier V."/>
            <person name="Ament-Velasquez S.L."/>
            <person name="Kruys A."/>
            <person name="Hutchinson M.I."/>
            <person name="Powell A.J."/>
            <person name="Barry K."/>
            <person name="Miller A.N."/>
            <person name="Grigoriev I.V."/>
            <person name="Debuchy R."/>
            <person name="Gladieux P."/>
            <person name="Hiltunen Thoren M."/>
            <person name="Johannesson H."/>
        </authorList>
    </citation>
    <scope>NUCLEOTIDE SEQUENCE</scope>
    <source>
        <strain evidence="1">CBS 757.83</strain>
    </source>
</reference>
<dbReference type="EMBL" id="MU863658">
    <property type="protein sequence ID" value="KAK4098468.1"/>
    <property type="molecule type" value="Genomic_DNA"/>
</dbReference>
<proteinExistence type="predicted"/>
<keyword evidence="2" id="KW-1185">Reference proteome</keyword>
<organism evidence="1 2">
    <name type="scientific">Parathielavia hyrcaniae</name>
    <dbReference type="NCBI Taxonomy" id="113614"/>
    <lineage>
        <taxon>Eukaryota</taxon>
        <taxon>Fungi</taxon>
        <taxon>Dikarya</taxon>
        <taxon>Ascomycota</taxon>
        <taxon>Pezizomycotina</taxon>
        <taxon>Sordariomycetes</taxon>
        <taxon>Sordariomycetidae</taxon>
        <taxon>Sordariales</taxon>
        <taxon>Chaetomiaceae</taxon>
        <taxon>Parathielavia</taxon>
    </lineage>
</organism>
<sequence>MCDIVIGLDRDNSSTSRLLGVLLFRETGSIAGTSKVKSSLWLQRRHVLKYTIPLIQCVSSVSISILNTNNAPFAIILLRDRAKESVPEHLYHTTQATSIPGLSSDRVFPDTSAAQPNGLIPSGRCSRLGKLFLLSLPCSKAGKVNGSKPLPHSTALRGSS</sequence>
<accession>A0AAN6PVD0</accession>
<name>A0AAN6PVD0_9PEZI</name>
<dbReference type="AlphaFoldDB" id="A0AAN6PVD0"/>
<comment type="caution">
    <text evidence="1">The sequence shown here is derived from an EMBL/GenBank/DDBJ whole genome shotgun (WGS) entry which is preliminary data.</text>
</comment>
<gene>
    <name evidence="1" type="ORF">N658DRAFT_219588</name>
</gene>
<dbReference type="Proteomes" id="UP001305647">
    <property type="component" value="Unassembled WGS sequence"/>
</dbReference>